<dbReference type="OrthoDB" id="2370471at2"/>
<dbReference type="EMBL" id="FONY01000046">
    <property type="protein sequence ID" value="SFF51884.1"/>
    <property type="molecule type" value="Genomic_DNA"/>
</dbReference>
<dbReference type="Proteomes" id="UP000199513">
    <property type="component" value="Unassembled WGS sequence"/>
</dbReference>
<dbReference type="Pfam" id="PF13489">
    <property type="entry name" value="Methyltransf_23"/>
    <property type="match status" value="1"/>
</dbReference>
<keyword evidence="2" id="KW-1185">Reference proteome</keyword>
<evidence type="ECO:0000313" key="1">
    <source>
        <dbReference type="EMBL" id="SFF51884.1"/>
    </source>
</evidence>
<keyword evidence="1" id="KW-0489">Methyltransferase</keyword>
<dbReference type="InterPro" id="IPR029063">
    <property type="entry name" value="SAM-dependent_MTases_sf"/>
</dbReference>
<dbReference type="SUPFAM" id="SSF53335">
    <property type="entry name" value="S-adenosyl-L-methionine-dependent methyltransferases"/>
    <property type="match status" value="1"/>
</dbReference>
<dbReference type="Gene3D" id="3.40.50.150">
    <property type="entry name" value="Vaccinia Virus protein VP39"/>
    <property type="match status" value="1"/>
</dbReference>
<name>A0A1I2JBG5_9BACT</name>
<evidence type="ECO:0000313" key="2">
    <source>
        <dbReference type="Proteomes" id="UP000199513"/>
    </source>
</evidence>
<dbReference type="GO" id="GO:0032259">
    <property type="term" value="P:methylation"/>
    <property type="evidence" value="ECO:0007669"/>
    <property type="project" value="UniProtKB-KW"/>
</dbReference>
<accession>A0A1I2JBG5</accession>
<dbReference type="PANTHER" id="PTHR43861:SF6">
    <property type="entry name" value="METHYLTRANSFERASE TYPE 11"/>
    <property type="match status" value="1"/>
</dbReference>
<protein>
    <submittedName>
        <fullName evidence="1">Methyltransferase domain-containing protein</fullName>
    </submittedName>
</protein>
<dbReference type="STRING" id="1003.SAMN04488541_104624"/>
<dbReference type="CDD" id="cd02440">
    <property type="entry name" value="AdoMet_MTases"/>
    <property type="match status" value="1"/>
</dbReference>
<dbReference type="PANTHER" id="PTHR43861">
    <property type="entry name" value="TRANS-ACONITATE 2-METHYLTRANSFERASE-RELATED"/>
    <property type="match status" value="1"/>
</dbReference>
<reference evidence="1 2" key="1">
    <citation type="submission" date="2016-10" db="EMBL/GenBank/DDBJ databases">
        <authorList>
            <person name="de Groot N.N."/>
        </authorList>
    </citation>
    <scope>NUCLEOTIDE SEQUENCE [LARGE SCALE GENOMIC DNA]</scope>
    <source>
        <strain>GEY</strain>
        <strain evidence="2">DSM 9560</strain>
    </source>
</reference>
<keyword evidence="1" id="KW-0808">Transferase</keyword>
<gene>
    <name evidence="1" type="ORF">SAMN04488541_104624</name>
</gene>
<dbReference type="AlphaFoldDB" id="A0A1I2JBG5"/>
<proteinExistence type="predicted"/>
<dbReference type="RefSeq" id="WP_091549092.1">
    <property type="nucleotide sequence ID" value="NZ_FONY01000046.1"/>
</dbReference>
<dbReference type="GO" id="GO:0008168">
    <property type="term" value="F:methyltransferase activity"/>
    <property type="evidence" value="ECO:0007669"/>
    <property type="project" value="UniProtKB-KW"/>
</dbReference>
<organism evidence="1 2">
    <name type="scientific">Thermoflexibacter ruber</name>
    <dbReference type="NCBI Taxonomy" id="1003"/>
    <lineage>
        <taxon>Bacteria</taxon>
        <taxon>Pseudomonadati</taxon>
        <taxon>Bacteroidota</taxon>
        <taxon>Cytophagia</taxon>
        <taxon>Cytophagales</taxon>
        <taxon>Thermoflexibacteraceae</taxon>
        <taxon>Thermoflexibacter</taxon>
    </lineage>
</organism>
<sequence length="298" mass="34825">MFIHYHQCPICGNQDLLPFLTCKDYTVSKEDFAIIYCQQCQTGITQNIPNQATISKYYQSESYISHSDTKKGLVNQLYHLARRFMLQSKYQLIKKLTHLDRGKILDIGSGTGYFLQTMQKKQWEVVGIEADEKARQFSQEQFGLPIFSPEEIKNISDKQFDVITLWHVLEHLHDLHSTWEHLKRLLKNEGLLLIAVPNHQSYDAKHYQQHWAAYDVPRHLWHFSPKSLKLLANQHGFQIIERKMMPFDPFYIALISEKYKANSLGFIKGLWHGSIAFLAGLLDVKRSSSVIYILKRIN</sequence>